<accession>A0A6J4PFG7</accession>
<dbReference type="InterPro" id="IPR014710">
    <property type="entry name" value="RmlC-like_jellyroll"/>
</dbReference>
<dbReference type="InterPro" id="IPR011051">
    <property type="entry name" value="RmlC_Cupin_sf"/>
</dbReference>
<dbReference type="AlphaFoldDB" id="A0A6J4PFG7"/>
<feature type="domain" description="Cupin type-2" evidence="1">
    <location>
        <begin position="40"/>
        <end position="97"/>
    </location>
</feature>
<organism evidence="2">
    <name type="scientific">uncultured Rubrobacteraceae bacterium</name>
    <dbReference type="NCBI Taxonomy" id="349277"/>
    <lineage>
        <taxon>Bacteria</taxon>
        <taxon>Bacillati</taxon>
        <taxon>Actinomycetota</taxon>
        <taxon>Rubrobacteria</taxon>
        <taxon>Rubrobacterales</taxon>
        <taxon>Rubrobacteraceae</taxon>
        <taxon>environmental samples</taxon>
    </lineage>
</organism>
<gene>
    <name evidence="2" type="ORF">AVDCRST_MAG78-592</name>
</gene>
<dbReference type="SUPFAM" id="SSF51182">
    <property type="entry name" value="RmlC-like cupins"/>
    <property type="match status" value="1"/>
</dbReference>
<dbReference type="Pfam" id="PF07883">
    <property type="entry name" value="Cupin_2"/>
    <property type="match status" value="1"/>
</dbReference>
<evidence type="ECO:0000313" key="2">
    <source>
        <dbReference type="EMBL" id="CAA9414504.1"/>
    </source>
</evidence>
<dbReference type="InterPro" id="IPR013096">
    <property type="entry name" value="Cupin_2"/>
</dbReference>
<protein>
    <submittedName>
        <fullName evidence="2">Transcriptional regulator</fullName>
    </submittedName>
</protein>
<dbReference type="PANTHER" id="PTHR43698">
    <property type="entry name" value="RIBD C-TERMINAL DOMAIN CONTAINING PROTEIN"/>
    <property type="match status" value="1"/>
</dbReference>
<reference evidence="2" key="1">
    <citation type="submission" date="2020-02" db="EMBL/GenBank/DDBJ databases">
        <authorList>
            <person name="Meier V. D."/>
        </authorList>
    </citation>
    <scope>NUCLEOTIDE SEQUENCE</scope>
    <source>
        <strain evidence="2">AVDCRST_MAG78</strain>
    </source>
</reference>
<proteinExistence type="predicted"/>
<dbReference type="InterPro" id="IPR047263">
    <property type="entry name" value="HNL-like_cupin"/>
</dbReference>
<sequence>MKVVSAQDMETRRAPEDWVTGVVWIDTAPADQSPDAGVFRVLFEPGARTNWHTHPEGQILYVVTGEGRAQQEGELVVEIGPGDLVYFAPGEKHWHGAGPDTFMVHVAINPANTTSGGTDLLEPVTDEEYSGTIG</sequence>
<dbReference type="Gene3D" id="2.60.120.10">
    <property type="entry name" value="Jelly Rolls"/>
    <property type="match status" value="1"/>
</dbReference>
<dbReference type="CDD" id="cd02233">
    <property type="entry name" value="cupin_HNL-like"/>
    <property type="match status" value="1"/>
</dbReference>
<name>A0A6J4PFG7_9ACTN</name>
<dbReference type="EMBL" id="CADCVB010000045">
    <property type="protein sequence ID" value="CAA9414504.1"/>
    <property type="molecule type" value="Genomic_DNA"/>
</dbReference>
<dbReference type="PANTHER" id="PTHR43698:SF1">
    <property type="entry name" value="BLL4564 PROTEIN"/>
    <property type="match status" value="1"/>
</dbReference>
<evidence type="ECO:0000259" key="1">
    <source>
        <dbReference type="Pfam" id="PF07883"/>
    </source>
</evidence>